<dbReference type="PANTHER" id="PTHR23074:SF83">
    <property type="entry name" value="VACUOLAR PROTEIN SORTING-ASSOCIATED PROTEIN 4A"/>
    <property type="match status" value="1"/>
</dbReference>
<dbReference type="Gene3D" id="1.20.58.80">
    <property type="entry name" value="Phosphotransferase system, lactose/cellobiose-type IIA subunit"/>
    <property type="match status" value="1"/>
</dbReference>
<evidence type="ECO:0000259" key="4">
    <source>
        <dbReference type="SMART" id="SM00745"/>
    </source>
</evidence>
<keyword evidence="6" id="KW-1185">Reference proteome</keyword>
<feature type="region of interest" description="Disordered" evidence="3">
    <location>
        <begin position="170"/>
        <end position="189"/>
    </location>
</feature>
<dbReference type="PANTHER" id="PTHR23074">
    <property type="entry name" value="AAA DOMAIN-CONTAINING"/>
    <property type="match status" value="1"/>
</dbReference>
<dbReference type="GO" id="GO:0005524">
    <property type="term" value="F:ATP binding"/>
    <property type="evidence" value="ECO:0007669"/>
    <property type="project" value="UniProtKB-KW"/>
</dbReference>
<feature type="domain" description="MIT" evidence="4">
    <location>
        <begin position="6"/>
        <end position="83"/>
    </location>
</feature>
<evidence type="ECO:0000256" key="3">
    <source>
        <dbReference type="SAM" id="MobiDB-lite"/>
    </source>
</evidence>
<keyword evidence="1" id="KW-0547">Nucleotide-binding</keyword>
<dbReference type="InterPro" id="IPR050304">
    <property type="entry name" value="MT-severing_AAA_ATPase"/>
</dbReference>
<dbReference type="EMBL" id="MIGC01002915">
    <property type="protein sequence ID" value="PHJ20277.1"/>
    <property type="molecule type" value="Genomic_DNA"/>
</dbReference>
<dbReference type="OrthoDB" id="29072at2759"/>
<evidence type="ECO:0000313" key="6">
    <source>
        <dbReference type="Proteomes" id="UP000221165"/>
    </source>
</evidence>
<dbReference type="Gene3D" id="3.40.50.300">
    <property type="entry name" value="P-loop containing nucleotide triphosphate hydrolases"/>
    <property type="match status" value="1"/>
</dbReference>
<dbReference type="GO" id="GO:0016197">
    <property type="term" value="P:endosomal transport"/>
    <property type="evidence" value="ECO:0007669"/>
    <property type="project" value="TreeGrafter"/>
</dbReference>
<dbReference type="InterPro" id="IPR036181">
    <property type="entry name" value="MIT_dom_sf"/>
</dbReference>
<dbReference type="VEuPathDB" id="ToxoDB:CSUI_005891"/>
<dbReference type="RefSeq" id="XP_067921967.1">
    <property type="nucleotide sequence ID" value="XM_068066058.1"/>
</dbReference>
<dbReference type="SUPFAM" id="SSF116846">
    <property type="entry name" value="MIT domain"/>
    <property type="match status" value="1"/>
</dbReference>
<sequence length="272" mass="29564">MDAVTYEKKLQQAISLSQQATDKDKEGSFQQAFELYKVALDQWNVLCRCQTNAVLREKLYRKMEEYIARAETLKRFLQKQSEKQLLLLRHPSPPNHLLFSHPSSSSSSCSASLPGTHLVLLSPGSPPILTQQQQTLLTSVEGLSSNSSSIQNALSQSSLGGLGGGVGTAGSGGEGYGSSGSMRASGDGDMSEEERMREKLNSAIVTEKPEVRWTDIAGLEAAKDALQEAIVLPSRFPSLFTGIANSGRNYKVKERRGRVFSCMGPQAQARHS</sequence>
<dbReference type="Pfam" id="PF04212">
    <property type="entry name" value="MIT"/>
    <property type="match status" value="1"/>
</dbReference>
<protein>
    <submittedName>
        <fullName evidence="5">Vacuolar sorting atpase</fullName>
    </submittedName>
</protein>
<name>A0A2C6KS90_9APIC</name>
<organism evidence="5 6">
    <name type="scientific">Cystoisospora suis</name>
    <dbReference type="NCBI Taxonomy" id="483139"/>
    <lineage>
        <taxon>Eukaryota</taxon>
        <taxon>Sar</taxon>
        <taxon>Alveolata</taxon>
        <taxon>Apicomplexa</taxon>
        <taxon>Conoidasida</taxon>
        <taxon>Coccidia</taxon>
        <taxon>Eucoccidiorida</taxon>
        <taxon>Eimeriorina</taxon>
        <taxon>Sarcocystidae</taxon>
        <taxon>Cystoisospora</taxon>
    </lineage>
</organism>
<dbReference type="AlphaFoldDB" id="A0A2C6KS90"/>
<dbReference type="GO" id="GO:0007033">
    <property type="term" value="P:vacuole organization"/>
    <property type="evidence" value="ECO:0007669"/>
    <property type="project" value="TreeGrafter"/>
</dbReference>
<dbReference type="GeneID" id="94429269"/>
<dbReference type="CDD" id="cd02656">
    <property type="entry name" value="MIT"/>
    <property type="match status" value="1"/>
</dbReference>
<proteinExistence type="predicted"/>
<dbReference type="Proteomes" id="UP000221165">
    <property type="component" value="Unassembled WGS sequence"/>
</dbReference>
<dbReference type="InterPro" id="IPR027417">
    <property type="entry name" value="P-loop_NTPase"/>
</dbReference>
<accession>A0A2C6KS90</accession>
<evidence type="ECO:0000313" key="5">
    <source>
        <dbReference type="EMBL" id="PHJ20277.1"/>
    </source>
</evidence>
<dbReference type="SMART" id="SM00745">
    <property type="entry name" value="MIT"/>
    <property type="match status" value="1"/>
</dbReference>
<reference evidence="5 6" key="1">
    <citation type="journal article" date="2017" name="Int. J. Parasitol.">
        <title>The genome of the protozoan parasite Cystoisospora suis and a reverse vaccinology approach to identify vaccine candidates.</title>
        <authorList>
            <person name="Palmieri N."/>
            <person name="Shrestha A."/>
            <person name="Ruttkowski B."/>
            <person name="Beck T."/>
            <person name="Vogl C."/>
            <person name="Tomley F."/>
            <person name="Blake D.P."/>
            <person name="Joachim A."/>
        </authorList>
    </citation>
    <scope>NUCLEOTIDE SEQUENCE [LARGE SCALE GENOMIC DNA]</scope>
    <source>
        <strain evidence="5 6">Wien I</strain>
    </source>
</reference>
<dbReference type="InterPro" id="IPR007330">
    <property type="entry name" value="MIT_dom"/>
</dbReference>
<evidence type="ECO:0000256" key="2">
    <source>
        <dbReference type="ARBA" id="ARBA00022840"/>
    </source>
</evidence>
<evidence type="ECO:0000256" key="1">
    <source>
        <dbReference type="ARBA" id="ARBA00022741"/>
    </source>
</evidence>
<keyword evidence="2" id="KW-0067">ATP-binding</keyword>
<comment type="caution">
    <text evidence="5">The sequence shown here is derived from an EMBL/GenBank/DDBJ whole genome shotgun (WGS) entry which is preliminary data.</text>
</comment>
<dbReference type="GO" id="GO:0016887">
    <property type="term" value="F:ATP hydrolysis activity"/>
    <property type="evidence" value="ECO:0007669"/>
    <property type="project" value="TreeGrafter"/>
</dbReference>
<gene>
    <name evidence="5" type="ORF">CSUI_005891</name>
</gene>